<proteinExistence type="predicted"/>
<evidence type="ECO:0000313" key="1">
    <source>
        <dbReference type="EMBL" id="ACO77956.1"/>
    </source>
</evidence>
<dbReference type="Proteomes" id="UP000002424">
    <property type="component" value="Chromosome"/>
</dbReference>
<dbReference type="KEGG" id="avn:Avin_17430"/>
<dbReference type="STRING" id="322710.Avin_17430"/>
<dbReference type="EnsemblBacteria" id="ACO77956">
    <property type="protein sequence ID" value="ACO77956"/>
    <property type="gene ID" value="Avin_17430"/>
</dbReference>
<dbReference type="AlphaFoldDB" id="C1DSK1"/>
<name>C1DSK1_AZOVD</name>
<dbReference type="GeneID" id="88185007"/>
<protein>
    <submittedName>
        <fullName evidence="1">Uncharacterized protein</fullName>
    </submittedName>
</protein>
<dbReference type="HOGENOM" id="CLU_041406_0_0_6"/>
<dbReference type="RefSeq" id="WP_012700366.1">
    <property type="nucleotide sequence ID" value="NC_012560.1"/>
</dbReference>
<evidence type="ECO:0000313" key="2">
    <source>
        <dbReference type="Proteomes" id="UP000002424"/>
    </source>
</evidence>
<sequence>MASADAQAIRQAIVEALPLATSNHGEEPDRRNLYVPPAHIKALRLECNLVVGARGVGKSFWTAALGSQPLRASLGQAVSELERTDVRIGFGVNPDIDAFPDGDVFSQLMANGCTPYDVWRGVVARWLADIVGESLPRDAWSDTVAWVKANPEPLARLLQRADGTFRSGQRFGLIVFDALDRTSSDWARMDGIVRDLLRVVLWLRSCPNLHAKVFLREDQSDRTITDFADASKLLSTKAELTWAPHDLHGLLWQMLCNAPGVHGERMRGLYATIVGSAPRQHLGSWHLAEEVKRESAKQRDLFEALAGRWMGRDRRRGVPYVWSVSHLADGRGRTSPRSFLAAIRQAAEDSVEKYPEHAHALHYESIKRGVQKASEIRVDEMAEDYPWVTRVMGPLRGLTVPCEFETVEGRWSAEFPDGPAAASGARLPPQHGERGWFGVRGDLERLGVFETMKDGRVNLPDLYRVGFGLGRRGGVKPLDR</sequence>
<dbReference type="EMBL" id="CP001157">
    <property type="protein sequence ID" value="ACO77956.1"/>
    <property type="molecule type" value="Genomic_DNA"/>
</dbReference>
<dbReference type="eggNOG" id="ENOG5030BFI">
    <property type="taxonomic scope" value="Bacteria"/>
</dbReference>
<organism evidence="1 2">
    <name type="scientific">Azotobacter vinelandii (strain DJ / ATCC BAA-1303)</name>
    <dbReference type="NCBI Taxonomy" id="322710"/>
    <lineage>
        <taxon>Bacteria</taxon>
        <taxon>Pseudomonadati</taxon>
        <taxon>Pseudomonadota</taxon>
        <taxon>Gammaproteobacteria</taxon>
        <taxon>Pseudomonadales</taxon>
        <taxon>Pseudomonadaceae</taxon>
        <taxon>Azotobacter</taxon>
    </lineage>
</organism>
<reference evidence="1 2" key="1">
    <citation type="journal article" date="2009" name="J. Bacteriol.">
        <title>Genome sequence of Azotobacter vinelandii, an obligate aerobe specialized to support diverse anaerobic metabolic processes.</title>
        <authorList>
            <person name="Setubal J.C."/>
            <person name="dos Santos P."/>
            <person name="Goldman B.S."/>
            <person name="Ertesvag H."/>
            <person name="Espin G."/>
            <person name="Rubio L.M."/>
            <person name="Valla S."/>
            <person name="Almeida N.F."/>
            <person name="Balasubramanian D."/>
            <person name="Cromes L."/>
            <person name="Curatti L."/>
            <person name="Du Z."/>
            <person name="Godsy E."/>
            <person name="Goodner B."/>
            <person name="Hellner-Burris K."/>
            <person name="Hernandez J.A."/>
            <person name="Houmiel K."/>
            <person name="Imperial J."/>
            <person name="Kennedy C."/>
            <person name="Larson T.J."/>
            <person name="Latreille P."/>
            <person name="Ligon L.S."/>
            <person name="Lu J."/>
            <person name="Maerk M."/>
            <person name="Miller N.M."/>
            <person name="Norton S."/>
            <person name="O'Carroll I.P."/>
            <person name="Paulsen I."/>
            <person name="Raulfs E.C."/>
            <person name="Roemer R."/>
            <person name="Rosser J."/>
            <person name="Segura D."/>
            <person name="Slater S."/>
            <person name="Stricklin S.L."/>
            <person name="Studholme D.J."/>
            <person name="Sun J."/>
            <person name="Viana C.J."/>
            <person name="Wallin E."/>
            <person name="Wang B."/>
            <person name="Wheeler C."/>
            <person name="Zhu H."/>
            <person name="Dean D.R."/>
            <person name="Dixon R."/>
            <person name="Wood D."/>
        </authorList>
    </citation>
    <scope>NUCLEOTIDE SEQUENCE [LARGE SCALE GENOMIC DNA]</scope>
    <source>
        <strain evidence="2">DJ / ATCC BAA-1303</strain>
    </source>
</reference>
<accession>C1DSK1</accession>
<keyword evidence="2" id="KW-1185">Reference proteome</keyword>
<gene>
    <name evidence="1" type="ordered locus">Avin_17430</name>
</gene>
<dbReference type="OrthoDB" id="8444549at2"/>